<evidence type="ECO:0000256" key="2">
    <source>
        <dbReference type="ARBA" id="ARBA00022630"/>
    </source>
</evidence>
<dbReference type="Pfam" id="PF02852">
    <property type="entry name" value="Pyr_redox_dim"/>
    <property type="match status" value="1"/>
</dbReference>
<dbReference type="PANTHER" id="PTHR43014:SF5">
    <property type="entry name" value="GLUTATHIONE REDUCTASE (NADPH)"/>
    <property type="match status" value="1"/>
</dbReference>
<comment type="cofactor">
    <cofactor evidence="4">
        <name>FAD</name>
        <dbReference type="ChEBI" id="CHEBI:57692"/>
    </cofactor>
    <text evidence="4">Binds 1 FAD per subunit.</text>
</comment>
<comment type="similarity">
    <text evidence="1">Belongs to the class-I pyridine nucleotide-disulfide oxidoreductase family.</text>
</comment>
<dbReference type="GO" id="GO:0000166">
    <property type="term" value="F:nucleotide binding"/>
    <property type="evidence" value="ECO:0007669"/>
    <property type="project" value="UniProtKB-KW"/>
</dbReference>
<feature type="binding site" evidence="4">
    <location>
        <position position="261"/>
    </location>
    <ligand>
        <name>NAD(+)</name>
        <dbReference type="ChEBI" id="CHEBI:57540"/>
    </ligand>
</feature>
<dbReference type="PRINTS" id="PR00368">
    <property type="entry name" value="FADPNR"/>
</dbReference>
<feature type="binding site" evidence="4">
    <location>
        <position position="302"/>
    </location>
    <ligand>
        <name>FAD</name>
        <dbReference type="ChEBI" id="CHEBI:57692"/>
    </ligand>
</feature>
<keyword evidence="9" id="KW-1185">Reference proteome</keyword>
<dbReference type="Pfam" id="PF07992">
    <property type="entry name" value="Pyr_redox_2"/>
    <property type="match status" value="1"/>
</dbReference>
<feature type="binding site" evidence="4">
    <location>
        <begin position="171"/>
        <end position="178"/>
    </location>
    <ligand>
        <name>NAD(+)</name>
        <dbReference type="ChEBI" id="CHEBI:57540"/>
    </ligand>
</feature>
<proteinExistence type="inferred from homology"/>
<dbReference type="GO" id="GO:0016491">
    <property type="term" value="F:oxidoreductase activity"/>
    <property type="evidence" value="ECO:0007669"/>
    <property type="project" value="UniProtKB-KW"/>
</dbReference>
<dbReference type="AlphaFoldDB" id="A0AA49JDJ9"/>
<keyword evidence="2" id="KW-0285">Flavoprotein</keyword>
<sequence>MKKYDLFVIGSGMAGMNIANRCASKGLKVGITDELPYGGTCALRGCDPKKIMLAATELRHFATNLEDRNISDIPEISWKAAMKSKQEFVEIMPAKLEKGYEKNGVETFHSSARFIKENQLKVGDEIIEAAKIVIATGAKARHLDFPGGDLTLTSTDFLNFENLPKSLIFIGGGYIAFEFAHMAARYGSKVTIIHRGERPLENFDPFIVEQITKATEELDIELILNTDVSKIEKSEAGYKVTANPDGNEKNWEAEVVINSAGRLPAIFDLDLDKGNVKFTQKGIVANEYLQSTSNPNVYVAGDAAATDGKPLTPVAVMEGHIVASNILKENSKKPDYSAIPTVVFTSPAMASVGLSEEQVNQMGLDFIVKKNSIPNWFTAKRLNEKTYAFKTLIEKDSGKILGAHLTGPHAEEVINLFAMAIKGGLTSKDIKTMILTYPSASSDIVYMV</sequence>
<dbReference type="InterPro" id="IPR023753">
    <property type="entry name" value="FAD/NAD-binding_dom"/>
</dbReference>
<feature type="domain" description="Pyridine nucleotide-disulphide oxidoreductase dimerisation" evidence="6">
    <location>
        <begin position="339"/>
        <end position="445"/>
    </location>
</feature>
<keyword evidence="4" id="KW-0520">NAD</keyword>
<evidence type="ECO:0000259" key="7">
    <source>
        <dbReference type="Pfam" id="PF07992"/>
    </source>
</evidence>
<evidence type="ECO:0000313" key="8">
    <source>
        <dbReference type="EMBL" id="WKK85516.2"/>
    </source>
</evidence>
<dbReference type="RefSeq" id="WP_308355877.1">
    <property type="nucleotide sequence ID" value="NZ_CP129970.2"/>
</dbReference>
<evidence type="ECO:0000256" key="1">
    <source>
        <dbReference type="ARBA" id="ARBA00007532"/>
    </source>
</evidence>
<dbReference type="InterPro" id="IPR016156">
    <property type="entry name" value="FAD/NAD-linked_Rdtase_dimer_sf"/>
</dbReference>
<dbReference type="InterPro" id="IPR001100">
    <property type="entry name" value="Pyr_nuc-diS_OxRdtase"/>
</dbReference>
<dbReference type="SUPFAM" id="SSF55424">
    <property type="entry name" value="FAD/NAD-linked reductases, dimerisation (C-terminal) domain"/>
    <property type="match status" value="1"/>
</dbReference>
<organism evidence="8 9">
    <name type="scientific">Marivirga arenosa</name>
    <dbReference type="NCBI Taxonomy" id="3059076"/>
    <lineage>
        <taxon>Bacteria</taxon>
        <taxon>Pseudomonadati</taxon>
        <taxon>Bacteroidota</taxon>
        <taxon>Cytophagia</taxon>
        <taxon>Cytophagales</taxon>
        <taxon>Marivirgaceae</taxon>
        <taxon>Marivirga</taxon>
    </lineage>
</organism>
<reference evidence="8" key="1">
    <citation type="submission" date="2023-08" db="EMBL/GenBank/DDBJ databases">
        <title>Comparative genomics and taxonomic characterization of three novel marine species of genus Marivirga.</title>
        <authorList>
            <person name="Muhammad N."/>
            <person name="Kim S.-G."/>
        </authorList>
    </citation>
    <scope>NUCLEOTIDE SEQUENCE [LARGE SCALE GENOMIC DNA]</scope>
    <source>
        <strain evidence="8">ABR2-2</strain>
    </source>
</reference>
<accession>A0AA49JDJ9</accession>
<evidence type="ECO:0000313" key="9">
    <source>
        <dbReference type="Proteomes" id="UP001244443"/>
    </source>
</evidence>
<evidence type="ECO:0000259" key="6">
    <source>
        <dbReference type="Pfam" id="PF02852"/>
    </source>
</evidence>
<dbReference type="PIRSF" id="PIRSF000350">
    <property type="entry name" value="Mercury_reductase_MerA"/>
    <property type="match status" value="1"/>
</dbReference>
<dbReference type="Gene3D" id="3.30.390.30">
    <property type="match status" value="1"/>
</dbReference>
<dbReference type="EMBL" id="CP129970">
    <property type="protein sequence ID" value="WKK85516.2"/>
    <property type="molecule type" value="Genomic_DNA"/>
</dbReference>
<dbReference type="Proteomes" id="UP001244443">
    <property type="component" value="Chromosome"/>
</dbReference>
<dbReference type="EC" id="1.-.-.-" evidence="8"/>
<dbReference type="PANTHER" id="PTHR43014">
    <property type="entry name" value="MERCURIC REDUCTASE"/>
    <property type="match status" value="1"/>
</dbReference>
<dbReference type="InterPro" id="IPR036188">
    <property type="entry name" value="FAD/NAD-bd_sf"/>
</dbReference>
<dbReference type="InterPro" id="IPR004099">
    <property type="entry name" value="Pyr_nucl-diS_OxRdtase_dimer"/>
</dbReference>
<name>A0AA49JDJ9_9BACT</name>
<dbReference type="SUPFAM" id="SSF51905">
    <property type="entry name" value="FAD/NAD(P)-binding domain"/>
    <property type="match status" value="1"/>
</dbReference>
<evidence type="ECO:0000256" key="4">
    <source>
        <dbReference type="PIRSR" id="PIRSR000350-3"/>
    </source>
</evidence>
<feature type="domain" description="FAD/NAD(P)-binding" evidence="7">
    <location>
        <begin position="4"/>
        <end position="319"/>
    </location>
</feature>
<keyword evidence="4" id="KW-0547">Nucleotide-binding</keyword>
<evidence type="ECO:0000256" key="3">
    <source>
        <dbReference type="ARBA" id="ARBA00022827"/>
    </source>
</evidence>
<protein>
    <submittedName>
        <fullName evidence="8">NAD(P)/FAD-dependent oxidoreductase</fullName>
        <ecNumber evidence="8">1.-.-.-</ecNumber>
    </submittedName>
</protein>
<keyword evidence="3 4" id="KW-0274">FAD</keyword>
<feature type="disulfide bond" description="Redox-active" evidence="5">
    <location>
        <begin position="41"/>
        <end position="46"/>
    </location>
</feature>
<feature type="binding site" evidence="4">
    <location>
        <position position="50"/>
    </location>
    <ligand>
        <name>FAD</name>
        <dbReference type="ChEBI" id="CHEBI:57692"/>
    </ligand>
</feature>
<dbReference type="PRINTS" id="PR00411">
    <property type="entry name" value="PNDRDTASEI"/>
</dbReference>
<dbReference type="Gene3D" id="3.50.50.60">
    <property type="entry name" value="FAD/NAD(P)-binding domain"/>
    <property type="match status" value="2"/>
</dbReference>
<gene>
    <name evidence="8" type="ORF">QYS48_27205</name>
</gene>
<evidence type="ECO:0000256" key="5">
    <source>
        <dbReference type="PIRSR" id="PIRSR000350-4"/>
    </source>
</evidence>
<keyword evidence="8" id="KW-0560">Oxidoreductase</keyword>